<reference evidence="7" key="1">
    <citation type="submission" date="2023-07" db="EMBL/GenBank/DDBJ databases">
        <authorList>
            <consortium name="AG Swart"/>
            <person name="Singh M."/>
            <person name="Singh A."/>
            <person name="Seah K."/>
            <person name="Emmerich C."/>
        </authorList>
    </citation>
    <scope>NUCLEOTIDE SEQUENCE</scope>
    <source>
        <strain evidence="7">DP1</strain>
    </source>
</reference>
<evidence type="ECO:0000313" key="7">
    <source>
        <dbReference type="EMBL" id="CAI2370108.1"/>
    </source>
</evidence>
<dbReference type="Proteomes" id="UP001295684">
    <property type="component" value="Unassembled WGS sequence"/>
</dbReference>
<dbReference type="EMBL" id="CAMPGE010011272">
    <property type="protein sequence ID" value="CAI2370108.1"/>
    <property type="molecule type" value="Genomic_DNA"/>
</dbReference>
<dbReference type="SMART" id="SM00645">
    <property type="entry name" value="Pept_C1"/>
    <property type="match status" value="1"/>
</dbReference>
<comment type="caution">
    <text evidence="7">The sequence shown here is derived from an EMBL/GenBank/DDBJ whole genome shotgun (WGS) entry which is preliminary data.</text>
</comment>
<evidence type="ECO:0000256" key="3">
    <source>
        <dbReference type="ARBA" id="ARBA00023157"/>
    </source>
</evidence>
<dbReference type="InterPro" id="IPR013201">
    <property type="entry name" value="Prot_inhib_I29"/>
</dbReference>
<dbReference type="InterPro" id="IPR038765">
    <property type="entry name" value="Papain-like_cys_pep_sf"/>
</dbReference>
<feature type="domain" description="Cathepsin propeptide inhibitor" evidence="6">
    <location>
        <begin position="31"/>
        <end position="87"/>
    </location>
</feature>
<comment type="similarity">
    <text evidence="1">Belongs to the peptidase C1 family.</text>
</comment>
<accession>A0AAD1XFG6</accession>
<dbReference type="SMART" id="SM00848">
    <property type="entry name" value="Inhibitor_I29"/>
    <property type="match status" value="1"/>
</dbReference>
<keyword evidence="3" id="KW-1015">Disulfide bond</keyword>
<feature type="chain" id="PRO_5042277893" evidence="4">
    <location>
        <begin position="22"/>
        <end position="317"/>
    </location>
</feature>
<dbReference type="Pfam" id="PF00112">
    <property type="entry name" value="Peptidase_C1"/>
    <property type="match status" value="1"/>
</dbReference>
<keyword evidence="4" id="KW-0732">Signal</keyword>
<organism evidence="7 8">
    <name type="scientific">Euplotes crassus</name>
    <dbReference type="NCBI Taxonomy" id="5936"/>
    <lineage>
        <taxon>Eukaryota</taxon>
        <taxon>Sar</taxon>
        <taxon>Alveolata</taxon>
        <taxon>Ciliophora</taxon>
        <taxon>Intramacronucleata</taxon>
        <taxon>Spirotrichea</taxon>
        <taxon>Hypotrichia</taxon>
        <taxon>Euplotida</taxon>
        <taxon>Euplotidae</taxon>
        <taxon>Moneuplotes</taxon>
    </lineage>
</organism>
<evidence type="ECO:0000259" key="5">
    <source>
        <dbReference type="SMART" id="SM00645"/>
    </source>
</evidence>
<evidence type="ECO:0000256" key="2">
    <source>
        <dbReference type="ARBA" id="ARBA00023145"/>
    </source>
</evidence>
<dbReference type="PANTHER" id="PTHR12411">
    <property type="entry name" value="CYSTEINE PROTEASE FAMILY C1-RELATED"/>
    <property type="match status" value="1"/>
</dbReference>
<feature type="signal peptide" evidence="4">
    <location>
        <begin position="1"/>
        <end position="21"/>
    </location>
</feature>
<proteinExistence type="inferred from homology"/>
<evidence type="ECO:0000256" key="1">
    <source>
        <dbReference type="ARBA" id="ARBA00008455"/>
    </source>
</evidence>
<dbReference type="Pfam" id="PF08246">
    <property type="entry name" value="Inhibitor_I29"/>
    <property type="match status" value="1"/>
</dbReference>
<dbReference type="Gene3D" id="3.90.70.10">
    <property type="entry name" value="Cysteine proteinases"/>
    <property type="match status" value="1"/>
</dbReference>
<dbReference type="InterPro" id="IPR013128">
    <property type="entry name" value="Peptidase_C1A"/>
</dbReference>
<sequence length="317" mass="35347">MKTIAILSLIASVGLLYVAFAPQETSFDREFKTFIATYGKNYGSTEEMSFRRLVFNANMQKAVELGKLNPLAKFGVTLFADQTEEEMAARMGAVDPGRSRANIEFHTDTSKTLDFLDWSGAMQPVQDQGSCGSCWAFSATAAFEGRHHIHMDDETEKYSEQEALDCSSSMYGCNGGWYEAVWDMVSKDEFCSLSSYKYTARKGSCQKTTCDKKALDTGYKFISKDEASMHDALKSGPISIAVDASTWSTYQGGILTRESCGTGMNHAVVIVAYNDEDNTWKVRNSWSPSWGEEGHIRLRYGENTCNLLYKPAYPTFD</sequence>
<dbReference type="InterPro" id="IPR039417">
    <property type="entry name" value="Peptidase_C1A_papain-like"/>
</dbReference>
<keyword evidence="2" id="KW-0865">Zymogen</keyword>
<evidence type="ECO:0000313" key="8">
    <source>
        <dbReference type="Proteomes" id="UP001295684"/>
    </source>
</evidence>
<dbReference type="InterPro" id="IPR000169">
    <property type="entry name" value="Pept_cys_AS"/>
</dbReference>
<keyword evidence="8" id="KW-1185">Reference proteome</keyword>
<dbReference type="CDD" id="cd02248">
    <property type="entry name" value="Peptidase_C1A"/>
    <property type="match status" value="1"/>
</dbReference>
<dbReference type="GO" id="GO:0008234">
    <property type="term" value="F:cysteine-type peptidase activity"/>
    <property type="evidence" value="ECO:0007669"/>
    <property type="project" value="InterPro"/>
</dbReference>
<dbReference type="PRINTS" id="PR00705">
    <property type="entry name" value="PAPAIN"/>
</dbReference>
<protein>
    <submittedName>
        <fullName evidence="7">Uncharacterized protein</fullName>
    </submittedName>
</protein>
<dbReference type="SUPFAM" id="SSF54001">
    <property type="entry name" value="Cysteine proteinases"/>
    <property type="match status" value="1"/>
</dbReference>
<evidence type="ECO:0000256" key="4">
    <source>
        <dbReference type="SAM" id="SignalP"/>
    </source>
</evidence>
<dbReference type="PROSITE" id="PS00139">
    <property type="entry name" value="THIOL_PROTEASE_CYS"/>
    <property type="match status" value="1"/>
</dbReference>
<name>A0AAD1XFG6_EUPCR</name>
<feature type="domain" description="Peptidase C1A papain C-terminal" evidence="5">
    <location>
        <begin position="112"/>
        <end position="315"/>
    </location>
</feature>
<dbReference type="GO" id="GO:0006508">
    <property type="term" value="P:proteolysis"/>
    <property type="evidence" value="ECO:0007669"/>
    <property type="project" value="InterPro"/>
</dbReference>
<dbReference type="AlphaFoldDB" id="A0AAD1XFG6"/>
<evidence type="ECO:0000259" key="6">
    <source>
        <dbReference type="SMART" id="SM00848"/>
    </source>
</evidence>
<dbReference type="InterPro" id="IPR000668">
    <property type="entry name" value="Peptidase_C1A_C"/>
</dbReference>
<gene>
    <name evidence="7" type="ORF">ECRASSUSDP1_LOCUS11416</name>
</gene>